<evidence type="ECO:0000313" key="6">
    <source>
        <dbReference type="EMBL" id="PLB39777.1"/>
    </source>
</evidence>
<dbReference type="InterPro" id="IPR024156">
    <property type="entry name" value="Small_GTPase_ARF"/>
</dbReference>
<dbReference type="GeneID" id="36522065"/>
<keyword evidence="7" id="KW-1185">Reference proteome</keyword>
<gene>
    <name evidence="6" type="ORF">BDW47DRAFT_116291</name>
</gene>
<dbReference type="AlphaFoldDB" id="A0A2I2FGL2"/>
<dbReference type="Proteomes" id="UP000234585">
    <property type="component" value="Unassembled WGS sequence"/>
</dbReference>
<dbReference type="InterPro" id="IPR006689">
    <property type="entry name" value="Small_GTPase_ARF/SAR"/>
</dbReference>
<dbReference type="STRING" id="41067.A0A2I2FGL2"/>
<dbReference type="CDD" id="cd00878">
    <property type="entry name" value="Arf_Arl"/>
    <property type="match status" value="1"/>
</dbReference>
<evidence type="ECO:0000256" key="1">
    <source>
        <dbReference type="ARBA" id="ARBA00010290"/>
    </source>
</evidence>
<feature type="binding site" evidence="4">
    <location>
        <begin position="24"/>
        <end position="31"/>
    </location>
    <ligand>
        <name>GTP</name>
        <dbReference type="ChEBI" id="CHEBI:37565"/>
    </ligand>
</feature>
<dbReference type="FunFam" id="3.40.50.300:FF:001166">
    <property type="entry name" value="ADP-ribosylation factor D"/>
    <property type="match status" value="1"/>
</dbReference>
<dbReference type="SUPFAM" id="SSF52540">
    <property type="entry name" value="P-loop containing nucleoside triphosphate hydrolases"/>
    <property type="match status" value="1"/>
</dbReference>
<dbReference type="SMART" id="SM00177">
    <property type="entry name" value="ARF"/>
    <property type="match status" value="1"/>
</dbReference>
<dbReference type="RefSeq" id="XP_024673789.1">
    <property type="nucleotide sequence ID" value="XM_024814905.1"/>
</dbReference>
<evidence type="ECO:0000256" key="2">
    <source>
        <dbReference type="ARBA" id="ARBA00022741"/>
    </source>
</evidence>
<keyword evidence="2 4" id="KW-0547">Nucleotide-binding</keyword>
<dbReference type="OrthoDB" id="2011769at2759"/>
<sequence>MGSSLSSIWPGGAGKKGSRVIMWGPWYSGKTTFLYNRLLVECASGWDNITPVSTIGFNVESVTYGNQELTIWDVGGRDKFRPAWRQYFSDIDAIIYIVDATETDRLDAAASTLEFLLVDLNGRHDRPSSAPVLVFANKQDLDGALSAEEVSKGLKLGEVRHRKWKVVESSITQGYGISEGMKWLMVGDLAFLGSCMKLIDV</sequence>
<dbReference type="Pfam" id="PF00025">
    <property type="entry name" value="Arf"/>
    <property type="match status" value="1"/>
</dbReference>
<accession>A0A2I2FGL2</accession>
<evidence type="ECO:0000256" key="5">
    <source>
        <dbReference type="PIRSR" id="PIRSR606689-2"/>
    </source>
</evidence>
<feature type="binding site" evidence="5">
    <location>
        <position position="31"/>
    </location>
    <ligand>
        <name>Mg(2+)</name>
        <dbReference type="ChEBI" id="CHEBI:18420"/>
    </ligand>
</feature>
<dbReference type="GO" id="GO:0005525">
    <property type="term" value="F:GTP binding"/>
    <property type="evidence" value="ECO:0007669"/>
    <property type="project" value="UniProtKB-KW"/>
</dbReference>
<proteinExistence type="inferred from homology"/>
<dbReference type="PANTHER" id="PTHR11711">
    <property type="entry name" value="ADP RIBOSYLATION FACTOR-RELATED"/>
    <property type="match status" value="1"/>
</dbReference>
<protein>
    <submittedName>
        <fullName evidence="6">Putative ADP-ribosylation factor</fullName>
    </submittedName>
</protein>
<dbReference type="Gene3D" id="3.40.50.300">
    <property type="entry name" value="P-loop containing nucleotide triphosphate hydrolases"/>
    <property type="match status" value="1"/>
</dbReference>
<comment type="similarity">
    <text evidence="1">Belongs to the small GTPase superfamily. Arf family.</text>
</comment>
<dbReference type="InterPro" id="IPR027417">
    <property type="entry name" value="P-loop_NTPase"/>
</dbReference>
<name>A0A2I2FGL2_ASPCN</name>
<dbReference type="GO" id="GO:0046872">
    <property type="term" value="F:metal ion binding"/>
    <property type="evidence" value="ECO:0007669"/>
    <property type="project" value="UniProtKB-KW"/>
</dbReference>
<dbReference type="PROSITE" id="PS51417">
    <property type="entry name" value="ARF"/>
    <property type="match status" value="1"/>
</dbReference>
<evidence type="ECO:0000313" key="7">
    <source>
        <dbReference type="Proteomes" id="UP000234585"/>
    </source>
</evidence>
<keyword evidence="5" id="KW-0460">Magnesium</keyword>
<organism evidence="6 7">
    <name type="scientific">Aspergillus candidus</name>
    <dbReference type="NCBI Taxonomy" id="41067"/>
    <lineage>
        <taxon>Eukaryota</taxon>
        <taxon>Fungi</taxon>
        <taxon>Dikarya</taxon>
        <taxon>Ascomycota</taxon>
        <taxon>Pezizomycotina</taxon>
        <taxon>Eurotiomycetes</taxon>
        <taxon>Eurotiomycetidae</taxon>
        <taxon>Eurotiales</taxon>
        <taxon>Aspergillaceae</taxon>
        <taxon>Aspergillus</taxon>
        <taxon>Aspergillus subgen. Circumdati</taxon>
    </lineage>
</organism>
<evidence type="ECO:0000256" key="3">
    <source>
        <dbReference type="ARBA" id="ARBA00023134"/>
    </source>
</evidence>
<reference evidence="6 7" key="1">
    <citation type="submission" date="2017-12" db="EMBL/GenBank/DDBJ databases">
        <authorList>
            <consortium name="DOE Joint Genome Institute"/>
            <person name="Haridas S."/>
            <person name="Kjaerbolling I."/>
            <person name="Vesth T.C."/>
            <person name="Frisvad J.C."/>
            <person name="Nybo J.L."/>
            <person name="Theobald S."/>
            <person name="Kuo A."/>
            <person name="Bowyer P."/>
            <person name="Matsuda Y."/>
            <person name="Mondo S."/>
            <person name="Lyhne E.K."/>
            <person name="Kogle M.E."/>
            <person name="Clum A."/>
            <person name="Lipzen A."/>
            <person name="Salamov A."/>
            <person name="Ngan C.Y."/>
            <person name="Daum C."/>
            <person name="Chiniquy J."/>
            <person name="Barry K."/>
            <person name="LaButti K."/>
            <person name="Simmons B.A."/>
            <person name="Magnuson J.K."/>
            <person name="Mortensen U.H."/>
            <person name="Larsen T.O."/>
            <person name="Grigoriev I.V."/>
            <person name="Baker S.E."/>
            <person name="Andersen M.R."/>
            <person name="Nordberg H.P."/>
            <person name="Cantor M.N."/>
            <person name="Hua S.X."/>
        </authorList>
    </citation>
    <scope>NUCLEOTIDE SEQUENCE [LARGE SCALE GENOMIC DNA]</scope>
    <source>
        <strain evidence="6 7">CBS 102.13</strain>
    </source>
</reference>
<feature type="binding site" evidence="4">
    <location>
        <position position="76"/>
    </location>
    <ligand>
        <name>GTP</name>
        <dbReference type="ChEBI" id="CHEBI:37565"/>
    </ligand>
</feature>
<keyword evidence="3 4" id="KW-0342">GTP-binding</keyword>
<dbReference type="EMBL" id="KZ559127">
    <property type="protein sequence ID" value="PLB39777.1"/>
    <property type="molecule type" value="Genomic_DNA"/>
</dbReference>
<keyword evidence="5" id="KW-0479">Metal-binding</keyword>
<feature type="binding site" evidence="5">
    <location>
        <position position="54"/>
    </location>
    <ligand>
        <name>Mg(2+)</name>
        <dbReference type="ChEBI" id="CHEBI:18420"/>
    </ligand>
</feature>
<dbReference type="SMART" id="SM00178">
    <property type="entry name" value="SAR"/>
    <property type="match status" value="1"/>
</dbReference>
<evidence type="ECO:0000256" key="4">
    <source>
        <dbReference type="PIRSR" id="PIRSR606689-1"/>
    </source>
</evidence>
<feature type="binding site" evidence="4">
    <location>
        <begin position="137"/>
        <end position="140"/>
    </location>
    <ligand>
        <name>GTP</name>
        <dbReference type="ChEBI" id="CHEBI:37565"/>
    </ligand>
</feature>
<dbReference type="GO" id="GO:0003924">
    <property type="term" value="F:GTPase activity"/>
    <property type="evidence" value="ECO:0007669"/>
    <property type="project" value="InterPro"/>
</dbReference>